<dbReference type="Pfam" id="PF22920">
    <property type="entry name" value="UvrC_RNaseH"/>
    <property type="match status" value="1"/>
</dbReference>
<evidence type="ECO:0000313" key="12">
    <source>
        <dbReference type="Proteomes" id="UP000824125"/>
    </source>
</evidence>
<feature type="domain" description="GIY-YIG" evidence="9">
    <location>
        <begin position="15"/>
        <end position="94"/>
    </location>
</feature>
<dbReference type="InterPro" id="IPR001162">
    <property type="entry name" value="UvrC_RNase_H_dom"/>
</dbReference>
<keyword evidence="3 7" id="KW-0228">DNA excision</keyword>
<dbReference type="Pfam" id="PF02151">
    <property type="entry name" value="UVR"/>
    <property type="match status" value="1"/>
</dbReference>
<dbReference type="PANTHER" id="PTHR30562:SF1">
    <property type="entry name" value="UVRABC SYSTEM PROTEIN C"/>
    <property type="match status" value="1"/>
</dbReference>
<dbReference type="InterPro" id="IPR050066">
    <property type="entry name" value="UvrABC_protein_C"/>
</dbReference>
<evidence type="ECO:0000256" key="3">
    <source>
        <dbReference type="ARBA" id="ARBA00022769"/>
    </source>
</evidence>
<name>A0A9D1SP09_9FIRM</name>
<dbReference type="PROSITE" id="PS50165">
    <property type="entry name" value="UVRC"/>
    <property type="match status" value="1"/>
</dbReference>
<dbReference type="InterPro" id="IPR001943">
    <property type="entry name" value="UVR_dom"/>
</dbReference>
<dbReference type="InterPro" id="IPR035901">
    <property type="entry name" value="GIY-YIG_endonuc_sf"/>
</dbReference>
<dbReference type="GO" id="GO:0003677">
    <property type="term" value="F:DNA binding"/>
    <property type="evidence" value="ECO:0007669"/>
    <property type="project" value="UniProtKB-UniRule"/>
</dbReference>
<dbReference type="AlphaFoldDB" id="A0A9D1SP09"/>
<dbReference type="CDD" id="cd09897">
    <property type="entry name" value="H3TH_FEN1-XPG-like"/>
    <property type="match status" value="1"/>
</dbReference>
<comment type="caution">
    <text evidence="11">The sequence shown here is derived from an EMBL/GenBank/DDBJ whole genome shotgun (WGS) entry which is preliminary data.</text>
</comment>
<dbReference type="Pfam" id="PF14520">
    <property type="entry name" value="HHH_5"/>
    <property type="match status" value="1"/>
</dbReference>
<dbReference type="Pfam" id="PF01541">
    <property type="entry name" value="GIY-YIG"/>
    <property type="match status" value="1"/>
</dbReference>
<dbReference type="InterPro" id="IPR010994">
    <property type="entry name" value="RuvA_2-like"/>
</dbReference>
<dbReference type="NCBIfam" id="TIGR00194">
    <property type="entry name" value="uvrC"/>
    <property type="match status" value="1"/>
</dbReference>
<evidence type="ECO:0000256" key="6">
    <source>
        <dbReference type="ARBA" id="ARBA00023236"/>
    </source>
</evidence>
<sequence>MTEKELRKKAMALPLQPGVYIMKNKDKKIIYIGKAKALKNRVSSYFGSHTNHTLKVIRMVENVDDFDYILCDSEFEALVLECSLIKQHRPKYNILLKDDKGYNYIKITKGEFPRISECKRMDRDGATYIGPYTSGFSVKTAVEETLKIFKLPRCSKQFPRDYNKSRPCLNGFMDLCCAPCAGRISRAEYKKNVDDAVAFLKGGSVKAVKEMQKRMEDCAENLQFEEAAKLRDRIRAIQNIEEKQKVVKISAKEEDVFALAFGTKKMCFEVLRFENYRLTDSEHFILEAAEDNGETRAELIERYYSMRDRVPPRITVDGDVENEELLQQFLEKQRGAKVEIFHPQKGAQISILALCKTNANEHIAQYQGRLGKEIQALSELADLLNLPGPPEYIESYDISHTFGADNVAGMVVFHNGRPMKKAYKRFSIKGFDGQNDVGSMQEVLTRRFTHYREEQGTDSTFAIKPDLILLDGGTAQVHAVLPVIRQMNLDIPVFGMVKDSKHRTRAIATSGGEIEINYKRSAFTLVSSIQEEVHRFAVSYHHAKHKKSSFSSSLLQIDGIGPKKAKALLKHFKTIAKLKEAQPDEMEKVPGIGAKDAKAVFAYFHSAQDGGQK</sequence>
<evidence type="ECO:0000259" key="9">
    <source>
        <dbReference type="PROSITE" id="PS50164"/>
    </source>
</evidence>
<dbReference type="SUPFAM" id="SSF47781">
    <property type="entry name" value="RuvA domain 2-like"/>
    <property type="match status" value="1"/>
</dbReference>
<dbReference type="InterPro" id="IPR047296">
    <property type="entry name" value="GIY-YIG_UvrC_Cho"/>
</dbReference>
<evidence type="ECO:0000256" key="5">
    <source>
        <dbReference type="ARBA" id="ARBA00023204"/>
    </source>
</evidence>
<comment type="function">
    <text evidence="7">The UvrABC repair system catalyzes the recognition and processing of DNA lesions. UvrC both incises the 5' and 3' sides of the lesion. The N-terminal half is responsible for the 3' incision and the C-terminal half is responsible for the 5' incision.</text>
</comment>
<dbReference type="EMBL" id="DVNM01000039">
    <property type="protein sequence ID" value="HIU69679.1"/>
    <property type="molecule type" value="Genomic_DNA"/>
</dbReference>
<keyword evidence="1 7" id="KW-0963">Cytoplasm</keyword>
<dbReference type="Gene3D" id="3.30.420.340">
    <property type="entry name" value="UvrC, RNAse H endonuclease domain"/>
    <property type="match status" value="1"/>
</dbReference>
<dbReference type="GO" id="GO:0006289">
    <property type="term" value="P:nucleotide-excision repair"/>
    <property type="evidence" value="ECO:0007669"/>
    <property type="project" value="UniProtKB-UniRule"/>
</dbReference>
<evidence type="ECO:0000256" key="2">
    <source>
        <dbReference type="ARBA" id="ARBA00022763"/>
    </source>
</evidence>
<dbReference type="SUPFAM" id="SSF46600">
    <property type="entry name" value="C-terminal UvrC-binding domain of UvrB"/>
    <property type="match status" value="1"/>
</dbReference>
<dbReference type="InterPro" id="IPR038476">
    <property type="entry name" value="UvrC_RNase_H_dom_sf"/>
</dbReference>
<dbReference type="GO" id="GO:0005737">
    <property type="term" value="C:cytoplasm"/>
    <property type="evidence" value="ECO:0007669"/>
    <property type="project" value="UniProtKB-SubCell"/>
</dbReference>
<proteinExistence type="inferred from homology"/>
<organism evidence="11 12">
    <name type="scientific">Candidatus Scybalenecus merdavium</name>
    <dbReference type="NCBI Taxonomy" id="2840939"/>
    <lineage>
        <taxon>Bacteria</taxon>
        <taxon>Bacillati</taxon>
        <taxon>Bacillota</taxon>
        <taxon>Clostridia</taxon>
        <taxon>Eubacteriales</taxon>
        <taxon>Oscillospiraceae</taxon>
        <taxon>Oscillospiraceae incertae sedis</taxon>
        <taxon>Candidatus Scybalenecus</taxon>
    </lineage>
</organism>
<dbReference type="InterPro" id="IPR004791">
    <property type="entry name" value="UvrC"/>
</dbReference>
<gene>
    <name evidence="7 11" type="primary">uvrC</name>
    <name evidence="11" type="ORF">IAD23_06975</name>
</gene>
<dbReference type="InterPro" id="IPR003583">
    <property type="entry name" value="Hlx-hairpin-Hlx_DNA-bd_motif"/>
</dbReference>
<dbReference type="HAMAP" id="MF_00203">
    <property type="entry name" value="UvrC"/>
    <property type="match status" value="1"/>
</dbReference>
<feature type="domain" description="UvrC family homology region profile" evidence="10">
    <location>
        <begin position="256"/>
        <end position="484"/>
    </location>
</feature>
<dbReference type="Proteomes" id="UP000824125">
    <property type="component" value="Unassembled WGS sequence"/>
</dbReference>
<keyword evidence="4 7" id="KW-0267">Excision nuclease</keyword>
<comment type="subunit">
    <text evidence="7">Interacts with UvrB in an incision complex.</text>
</comment>
<reference evidence="11" key="1">
    <citation type="submission" date="2020-10" db="EMBL/GenBank/DDBJ databases">
        <authorList>
            <person name="Gilroy R."/>
        </authorList>
    </citation>
    <scope>NUCLEOTIDE SEQUENCE</scope>
    <source>
        <strain evidence="11">CHK176-6737</strain>
    </source>
</reference>
<dbReference type="SMART" id="SM00465">
    <property type="entry name" value="GIYc"/>
    <property type="match status" value="1"/>
</dbReference>
<dbReference type="PROSITE" id="PS50164">
    <property type="entry name" value="GIY_YIG"/>
    <property type="match status" value="1"/>
</dbReference>
<accession>A0A9D1SP09</accession>
<dbReference type="PROSITE" id="PS50151">
    <property type="entry name" value="UVR"/>
    <property type="match status" value="1"/>
</dbReference>
<evidence type="ECO:0000313" key="11">
    <source>
        <dbReference type="EMBL" id="HIU69679.1"/>
    </source>
</evidence>
<feature type="domain" description="UVR" evidence="8">
    <location>
        <begin position="205"/>
        <end position="240"/>
    </location>
</feature>
<protein>
    <recommendedName>
        <fullName evidence="7">UvrABC system protein C</fullName>
        <shortName evidence="7">Protein UvrC</shortName>
    </recommendedName>
    <alternativeName>
        <fullName evidence="7">Excinuclease ABC subunit C</fullName>
    </alternativeName>
</protein>
<keyword evidence="2 7" id="KW-0227">DNA damage</keyword>
<comment type="subcellular location">
    <subcellularLocation>
        <location evidence="7">Cytoplasm</location>
    </subcellularLocation>
</comment>
<dbReference type="Gene3D" id="4.10.860.10">
    <property type="entry name" value="UVR domain"/>
    <property type="match status" value="1"/>
</dbReference>
<evidence type="ECO:0000256" key="4">
    <source>
        <dbReference type="ARBA" id="ARBA00022881"/>
    </source>
</evidence>
<dbReference type="FunFam" id="3.40.1440.10:FF:000001">
    <property type="entry name" value="UvrABC system protein C"/>
    <property type="match status" value="1"/>
</dbReference>
<dbReference type="Gene3D" id="1.10.150.20">
    <property type="entry name" value="5' to 3' exonuclease, C-terminal subdomain"/>
    <property type="match status" value="1"/>
</dbReference>
<keyword evidence="5 7" id="KW-0234">DNA repair</keyword>
<dbReference type="Pfam" id="PF08459">
    <property type="entry name" value="UvrC_RNaseH_dom"/>
    <property type="match status" value="1"/>
</dbReference>
<dbReference type="PANTHER" id="PTHR30562">
    <property type="entry name" value="UVRC/OXIDOREDUCTASE"/>
    <property type="match status" value="1"/>
</dbReference>
<dbReference type="SUPFAM" id="SSF82771">
    <property type="entry name" value="GIY-YIG endonuclease"/>
    <property type="match status" value="1"/>
</dbReference>
<dbReference type="GO" id="GO:0009432">
    <property type="term" value="P:SOS response"/>
    <property type="evidence" value="ECO:0007669"/>
    <property type="project" value="UniProtKB-UniRule"/>
</dbReference>
<evidence type="ECO:0000259" key="10">
    <source>
        <dbReference type="PROSITE" id="PS50165"/>
    </source>
</evidence>
<comment type="similarity">
    <text evidence="7">Belongs to the UvrC family.</text>
</comment>
<evidence type="ECO:0000256" key="7">
    <source>
        <dbReference type="HAMAP-Rule" id="MF_00203"/>
    </source>
</evidence>
<evidence type="ECO:0000259" key="8">
    <source>
        <dbReference type="PROSITE" id="PS50151"/>
    </source>
</evidence>
<dbReference type="InterPro" id="IPR036876">
    <property type="entry name" value="UVR_dom_sf"/>
</dbReference>
<evidence type="ECO:0000256" key="1">
    <source>
        <dbReference type="ARBA" id="ARBA00022490"/>
    </source>
</evidence>
<dbReference type="Gene3D" id="3.40.1440.10">
    <property type="entry name" value="GIY-YIG endonuclease"/>
    <property type="match status" value="1"/>
</dbReference>
<keyword evidence="6 7" id="KW-0742">SOS response</keyword>
<dbReference type="GO" id="GO:0009381">
    <property type="term" value="F:excinuclease ABC activity"/>
    <property type="evidence" value="ECO:0007669"/>
    <property type="project" value="UniProtKB-UniRule"/>
</dbReference>
<dbReference type="GO" id="GO:0009380">
    <property type="term" value="C:excinuclease repair complex"/>
    <property type="evidence" value="ECO:0007669"/>
    <property type="project" value="InterPro"/>
</dbReference>
<dbReference type="SMART" id="SM00278">
    <property type="entry name" value="HhH1"/>
    <property type="match status" value="2"/>
</dbReference>
<reference evidence="11" key="2">
    <citation type="journal article" date="2021" name="PeerJ">
        <title>Extensive microbial diversity within the chicken gut microbiome revealed by metagenomics and culture.</title>
        <authorList>
            <person name="Gilroy R."/>
            <person name="Ravi A."/>
            <person name="Getino M."/>
            <person name="Pursley I."/>
            <person name="Horton D.L."/>
            <person name="Alikhan N.F."/>
            <person name="Baker D."/>
            <person name="Gharbi K."/>
            <person name="Hall N."/>
            <person name="Watson M."/>
            <person name="Adriaenssens E.M."/>
            <person name="Foster-Nyarko E."/>
            <person name="Jarju S."/>
            <person name="Secka A."/>
            <person name="Antonio M."/>
            <person name="Oren A."/>
            <person name="Chaudhuri R.R."/>
            <person name="La Ragione R."/>
            <person name="Hildebrand F."/>
            <person name="Pallen M.J."/>
        </authorList>
    </citation>
    <scope>NUCLEOTIDE SEQUENCE</scope>
    <source>
        <strain evidence="11">CHK176-6737</strain>
    </source>
</reference>
<dbReference type="CDD" id="cd10434">
    <property type="entry name" value="GIY-YIG_UvrC_Cho"/>
    <property type="match status" value="1"/>
</dbReference>
<dbReference type="InterPro" id="IPR000305">
    <property type="entry name" value="GIY-YIG_endonuc"/>
</dbReference>